<comment type="caution">
    <text evidence="2">The sequence shown here is derived from an EMBL/GenBank/DDBJ whole genome shotgun (WGS) entry which is preliminary data.</text>
</comment>
<proteinExistence type="predicted"/>
<keyword evidence="1" id="KW-0472">Membrane</keyword>
<keyword evidence="1" id="KW-1133">Transmembrane helix</keyword>
<evidence type="ECO:0000256" key="1">
    <source>
        <dbReference type="SAM" id="Phobius"/>
    </source>
</evidence>
<reference evidence="2" key="1">
    <citation type="submission" date="2020-05" db="EMBL/GenBank/DDBJ databases">
        <title>Phylogenomic resolution of chytrid fungi.</title>
        <authorList>
            <person name="Stajich J.E."/>
            <person name="Amses K."/>
            <person name="Simmons R."/>
            <person name="Seto K."/>
            <person name="Myers J."/>
            <person name="Bonds A."/>
            <person name="Quandt C.A."/>
            <person name="Barry K."/>
            <person name="Liu P."/>
            <person name="Grigoriev I."/>
            <person name="Longcore J.E."/>
            <person name="James T.Y."/>
        </authorList>
    </citation>
    <scope>NUCLEOTIDE SEQUENCE</scope>
    <source>
        <strain evidence="2">JEL0513</strain>
    </source>
</reference>
<protein>
    <submittedName>
        <fullName evidence="2">Uncharacterized protein</fullName>
    </submittedName>
</protein>
<name>A0AAD5SXX4_9FUNG</name>
<organism evidence="2 3">
    <name type="scientific">Physocladia obscura</name>
    <dbReference type="NCBI Taxonomy" id="109957"/>
    <lineage>
        <taxon>Eukaryota</taxon>
        <taxon>Fungi</taxon>
        <taxon>Fungi incertae sedis</taxon>
        <taxon>Chytridiomycota</taxon>
        <taxon>Chytridiomycota incertae sedis</taxon>
        <taxon>Chytridiomycetes</taxon>
        <taxon>Chytridiales</taxon>
        <taxon>Chytriomycetaceae</taxon>
        <taxon>Physocladia</taxon>
    </lineage>
</organism>
<keyword evidence="3" id="KW-1185">Reference proteome</keyword>
<accession>A0AAD5SXX4</accession>
<sequence>MPSKIFPEIYVVALISFAPFSLGVSATTYILRASHVYCATAWYSAKAFTIVCIIVLGSAISFIGYAYLRIYMRVSTMRKDINWIVSDDNSKISVNKGQHVGQIRSTITSVRSKNIPGHIHSEGNANNALDEKQMMLLIQSAAIVGSFLIG</sequence>
<dbReference type="AlphaFoldDB" id="A0AAD5SXX4"/>
<feature type="transmembrane region" description="Helical" evidence="1">
    <location>
        <begin position="43"/>
        <end position="68"/>
    </location>
</feature>
<gene>
    <name evidence="2" type="ORF">HK100_000937</name>
</gene>
<evidence type="ECO:0000313" key="3">
    <source>
        <dbReference type="Proteomes" id="UP001211907"/>
    </source>
</evidence>
<dbReference type="EMBL" id="JADGJH010001198">
    <property type="protein sequence ID" value="KAJ3116885.1"/>
    <property type="molecule type" value="Genomic_DNA"/>
</dbReference>
<feature type="transmembrane region" description="Helical" evidence="1">
    <location>
        <begin position="9"/>
        <end position="31"/>
    </location>
</feature>
<dbReference type="Proteomes" id="UP001211907">
    <property type="component" value="Unassembled WGS sequence"/>
</dbReference>
<keyword evidence="1" id="KW-0812">Transmembrane</keyword>
<evidence type="ECO:0000313" key="2">
    <source>
        <dbReference type="EMBL" id="KAJ3116885.1"/>
    </source>
</evidence>